<gene>
    <name evidence="4" type="ORF">Cri9333_3198</name>
</gene>
<organism evidence="4 5">
    <name type="scientific">Crinalium epipsammum PCC 9333</name>
    <dbReference type="NCBI Taxonomy" id="1173022"/>
    <lineage>
        <taxon>Bacteria</taxon>
        <taxon>Bacillati</taxon>
        <taxon>Cyanobacteriota</taxon>
        <taxon>Cyanophyceae</taxon>
        <taxon>Gomontiellales</taxon>
        <taxon>Gomontiellaceae</taxon>
        <taxon>Crinalium</taxon>
    </lineage>
</organism>
<dbReference type="GO" id="GO:0005524">
    <property type="term" value="F:ATP binding"/>
    <property type="evidence" value="ECO:0007669"/>
    <property type="project" value="InterPro"/>
</dbReference>
<evidence type="ECO:0000313" key="5">
    <source>
        <dbReference type="Proteomes" id="UP000010472"/>
    </source>
</evidence>
<evidence type="ECO:0000256" key="2">
    <source>
        <dbReference type="SAM" id="MobiDB-lite"/>
    </source>
</evidence>
<dbReference type="PANTHER" id="PTHR30486">
    <property type="entry name" value="TWITCHING MOTILITY PROTEIN PILT"/>
    <property type="match status" value="1"/>
</dbReference>
<protein>
    <submittedName>
        <fullName evidence="4">Twitching motility protein</fullName>
    </submittedName>
</protein>
<dbReference type="Proteomes" id="UP000010472">
    <property type="component" value="Chromosome"/>
</dbReference>
<evidence type="ECO:0000256" key="1">
    <source>
        <dbReference type="ARBA" id="ARBA00006611"/>
    </source>
</evidence>
<proteinExistence type="inferred from homology"/>
<sequence>MQIEQPVIANDTPPSIAMLVRHAHANKASDIHLRVGEVPRYRIRGQLVPFGKQWKLTSEIFQQYLVEILTPAQIQEFAATRELDTAIFYPGFLRCRINCFESLTGGAIVMRLISLDVPSIDGLGLPAVLKKIASRNEGLILITGATGSGKSTTLAAMIRYLNETTNKHIVTVEDPIEFVHTSQNALISQREVGLHTHDFHNALRSVLREDPDVILIGEMRDRITVNTALQAAQTGHLVLGTLHTRNAINALNRLLNLYEANEQQAMRIQITESLIAVVAQMLVPTTDQRRVAVHEILINTPAMQDYLLKGEEDEALRLMESNTTEGMQVLNHALYKQVLSKRVTIEEAKKASPDPYDLDRRVRTGDMDGSSLTREFGL</sequence>
<name>K9W1G2_9CYAN</name>
<accession>K9W1G2</accession>
<dbReference type="PROSITE" id="PS00662">
    <property type="entry name" value="T2SP_E"/>
    <property type="match status" value="1"/>
</dbReference>
<dbReference type="KEGG" id="cep:Cri9333_3198"/>
<dbReference type="NCBIfam" id="TIGR01420">
    <property type="entry name" value="pilT_fam"/>
    <property type="match status" value="1"/>
</dbReference>
<reference evidence="4 5" key="1">
    <citation type="submission" date="2012-06" db="EMBL/GenBank/DDBJ databases">
        <title>Finished chromosome of genome of Crinalium epipsammum PCC 9333.</title>
        <authorList>
            <consortium name="US DOE Joint Genome Institute"/>
            <person name="Gugger M."/>
            <person name="Coursin T."/>
            <person name="Rippka R."/>
            <person name="Tandeau De Marsac N."/>
            <person name="Huntemann M."/>
            <person name="Wei C.-L."/>
            <person name="Han J."/>
            <person name="Detter J.C."/>
            <person name="Han C."/>
            <person name="Tapia R."/>
            <person name="Davenport K."/>
            <person name="Daligault H."/>
            <person name="Erkkila T."/>
            <person name="Gu W."/>
            <person name="Munk A.C.C."/>
            <person name="Teshima H."/>
            <person name="Xu Y."/>
            <person name="Chain P."/>
            <person name="Chen A."/>
            <person name="Krypides N."/>
            <person name="Mavromatis K."/>
            <person name="Markowitz V."/>
            <person name="Szeto E."/>
            <person name="Ivanova N."/>
            <person name="Mikhailova N."/>
            <person name="Ovchinnikova G."/>
            <person name="Pagani I."/>
            <person name="Pati A."/>
            <person name="Goodwin L."/>
            <person name="Peters L."/>
            <person name="Pitluck S."/>
            <person name="Woyke T."/>
            <person name="Kerfeld C."/>
        </authorList>
    </citation>
    <scope>NUCLEOTIDE SEQUENCE [LARGE SCALE GENOMIC DNA]</scope>
    <source>
        <strain evidence="4 5">PCC 9333</strain>
    </source>
</reference>
<dbReference type="InterPro" id="IPR001482">
    <property type="entry name" value="T2SS/T4SS_dom"/>
</dbReference>
<dbReference type="Pfam" id="PF00437">
    <property type="entry name" value="T2SSE"/>
    <property type="match status" value="1"/>
</dbReference>
<dbReference type="RefSeq" id="WP_015204138.1">
    <property type="nucleotide sequence ID" value="NC_019753.1"/>
</dbReference>
<dbReference type="InterPro" id="IPR006321">
    <property type="entry name" value="PilT/PilU"/>
</dbReference>
<dbReference type="GO" id="GO:0016887">
    <property type="term" value="F:ATP hydrolysis activity"/>
    <property type="evidence" value="ECO:0007669"/>
    <property type="project" value="InterPro"/>
</dbReference>
<dbReference type="SUPFAM" id="SSF52540">
    <property type="entry name" value="P-loop containing nucleoside triphosphate hydrolases"/>
    <property type="match status" value="1"/>
</dbReference>
<dbReference type="eggNOG" id="COG2805">
    <property type="taxonomic scope" value="Bacteria"/>
</dbReference>
<dbReference type="Gene3D" id="3.40.50.300">
    <property type="entry name" value="P-loop containing nucleotide triphosphate hydrolases"/>
    <property type="match status" value="1"/>
</dbReference>
<dbReference type="OrthoDB" id="568371at2"/>
<dbReference type="PATRIC" id="fig|1173022.3.peg.3458"/>
<feature type="region of interest" description="Disordered" evidence="2">
    <location>
        <begin position="349"/>
        <end position="378"/>
    </location>
</feature>
<evidence type="ECO:0000259" key="3">
    <source>
        <dbReference type="PROSITE" id="PS00662"/>
    </source>
</evidence>
<dbReference type="AlphaFoldDB" id="K9W1G2"/>
<dbReference type="InterPro" id="IPR027417">
    <property type="entry name" value="P-loop_NTPase"/>
</dbReference>
<evidence type="ECO:0000313" key="4">
    <source>
        <dbReference type="EMBL" id="AFZ14031.1"/>
    </source>
</evidence>
<dbReference type="Gene3D" id="3.30.450.90">
    <property type="match status" value="1"/>
</dbReference>
<dbReference type="STRING" id="1173022.Cri9333_3198"/>
<dbReference type="InterPro" id="IPR050921">
    <property type="entry name" value="T4SS_GSP_E_ATPase"/>
</dbReference>
<feature type="domain" description="Bacterial type II secretion system protein E" evidence="3">
    <location>
        <begin position="207"/>
        <end position="221"/>
    </location>
</feature>
<dbReference type="EMBL" id="CP003620">
    <property type="protein sequence ID" value="AFZ14031.1"/>
    <property type="molecule type" value="Genomic_DNA"/>
</dbReference>
<dbReference type="HOGENOM" id="CLU_013446_4_0_3"/>
<keyword evidence="5" id="KW-1185">Reference proteome</keyword>
<dbReference type="CDD" id="cd01131">
    <property type="entry name" value="PilT"/>
    <property type="match status" value="1"/>
</dbReference>
<feature type="compositionally biased region" description="Basic and acidic residues" evidence="2">
    <location>
        <begin position="349"/>
        <end position="366"/>
    </location>
</feature>
<dbReference type="PANTHER" id="PTHR30486:SF12">
    <property type="entry name" value="TYPE IV PILUS ATPASE PILU"/>
    <property type="match status" value="1"/>
</dbReference>
<comment type="similarity">
    <text evidence="1">Belongs to the GSP E family.</text>
</comment>